<dbReference type="PANTHER" id="PTHR47991">
    <property type="entry name" value="OXOGLUTARATE/IRON-DEPENDENT DIOXYGENASE"/>
    <property type="match status" value="1"/>
</dbReference>
<sequence length="353" mass="39037">MLSVKTLAESPNLTCIPPAYSFLSSSQAISSPDDRGGGEQPIPIIDFSLLTLSTPDQRSKIIQELDYACREWGFFMVINHGVDEGLMNSMLEGCREFFDLTDEEKRVNEGKHVLDPIRYGTSFNASVDEVSLWRDYLKVIVHQEFHCPNKPADFSNVLQEYTKAVRDVVRGLLEGISENLGLESCYINRALDLESSLQILIANLYPPCPQPELAMGLPSHSDHGLLTMLIENGISGLQIQHKGKWVNVNAAPGAFLVNTGDHVEILSNGKYRSVLHRAVVNNKSTRISIALANGPSPEAIVSPAEELLGNGSSRAAYIGMKYKDYVELQQSNKLSGKSCLDRVKIWPKMPGDY</sequence>
<feature type="domain" description="Fe2OG dioxygenase" evidence="5">
    <location>
        <begin position="195"/>
        <end position="295"/>
    </location>
</feature>
<dbReference type="AlphaFoldDB" id="A0A6P8D9G9"/>
<dbReference type="GO" id="GO:0046872">
    <property type="term" value="F:metal ion binding"/>
    <property type="evidence" value="ECO:0007669"/>
    <property type="project" value="UniProtKB-KW"/>
</dbReference>
<reference evidence="6" key="1">
    <citation type="journal article" date="2020" name="Plant Biotechnol. J.">
        <title>The pomegranate (Punica granatum L.) draft genome dissects genetic divergence between soft- and hard-seeded cultivars.</title>
        <authorList>
            <person name="Luo X."/>
            <person name="Li H."/>
            <person name="Wu Z."/>
            <person name="Yao W."/>
            <person name="Zhao P."/>
            <person name="Cao D."/>
            <person name="Yu H."/>
            <person name="Li K."/>
            <person name="Poudel K."/>
            <person name="Zhao D."/>
            <person name="Zhang F."/>
            <person name="Xia X."/>
            <person name="Chen L."/>
            <person name="Wang Q."/>
            <person name="Jing D."/>
            <person name="Cao S."/>
        </authorList>
    </citation>
    <scope>NUCLEOTIDE SEQUENCE [LARGE SCALE GENOMIC DNA]</scope>
    <source>
        <strain evidence="6">cv. Tunisia</strain>
    </source>
</reference>
<dbReference type="GO" id="GO:0016491">
    <property type="term" value="F:oxidoreductase activity"/>
    <property type="evidence" value="ECO:0007669"/>
    <property type="project" value="UniProtKB-KW"/>
</dbReference>
<dbReference type="FunFam" id="2.60.120.330:FF:000134">
    <property type="entry name" value="Uncharacterized protein"/>
    <property type="match status" value="1"/>
</dbReference>
<dbReference type="InterPro" id="IPR027443">
    <property type="entry name" value="IPNS-like_sf"/>
</dbReference>
<keyword evidence="3 4" id="KW-0408">Iron</keyword>
<evidence type="ECO:0000256" key="4">
    <source>
        <dbReference type="RuleBase" id="RU003682"/>
    </source>
</evidence>
<evidence type="ECO:0000259" key="5">
    <source>
        <dbReference type="PROSITE" id="PS51471"/>
    </source>
</evidence>
<organism evidence="6 7">
    <name type="scientific">Punica granatum</name>
    <name type="common">Pomegranate</name>
    <dbReference type="NCBI Taxonomy" id="22663"/>
    <lineage>
        <taxon>Eukaryota</taxon>
        <taxon>Viridiplantae</taxon>
        <taxon>Streptophyta</taxon>
        <taxon>Embryophyta</taxon>
        <taxon>Tracheophyta</taxon>
        <taxon>Spermatophyta</taxon>
        <taxon>Magnoliopsida</taxon>
        <taxon>eudicotyledons</taxon>
        <taxon>Gunneridae</taxon>
        <taxon>Pentapetalae</taxon>
        <taxon>rosids</taxon>
        <taxon>malvids</taxon>
        <taxon>Myrtales</taxon>
        <taxon>Lythraceae</taxon>
        <taxon>Punica</taxon>
    </lineage>
</organism>
<dbReference type="Proteomes" id="UP000515151">
    <property type="component" value="Chromosome 4"/>
</dbReference>
<evidence type="ECO:0000256" key="1">
    <source>
        <dbReference type="ARBA" id="ARBA00008056"/>
    </source>
</evidence>
<keyword evidence="2 4" id="KW-0479">Metal-binding</keyword>
<evidence type="ECO:0000313" key="6">
    <source>
        <dbReference type="Proteomes" id="UP000515151"/>
    </source>
</evidence>
<evidence type="ECO:0000256" key="2">
    <source>
        <dbReference type="ARBA" id="ARBA00022723"/>
    </source>
</evidence>
<gene>
    <name evidence="7" type="primary">LOC116203552</name>
</gene>
<keyword evidence="6" id="KW-1185">Reference proteome</keyword>
<dbReference type="Pfam" id="PF03171">
    <property type="entry name" value="2OG-FeII_Oxy"/>
    <property type="match status" value="1"/>
</dbReference>
<dbReference type="PROSITE" id="PS51471">
    <property type="entry name" value="FE2OG_OXY"/>
    <property type="match status" value="1"/>
</dbReference>
<evidence type="ECO:0000256" key="3">
    <source>
        <dbReference type="ARBA" id="ARBA00023004"/>
    </source>
</evidence>
<evidence type="ECO:0000313" key="7">
    <source>
        <dbReference type="RefSeq" id="XP_031391174.1"/>
    </source>
</evidence>
<accession>A0A6P8D9G9</accession>
<keyword evidence="4" id="KW-0560">Oxidoreductase</keyword>
<dbReference type="SUPFAM" id="SSF51197">
    <property type="entry name" value="Clavaminate synthase-like"/>
    <property type="match status" value="1"/>
</dbReference>
<dbReference type="InterPro" id="IPR044861">
    <property type="entry name" value="IPNS-like_FE2OG_OXY"/>
</dbReference>
<dbReference type="OrthoDB" id="288590at2759"/>
<dbReference type="InterPro" id="IPR026992">
    <property type="entry name" value="DIOX_N"/>
</dbReference>
<proteinExistence type="inferred from homology"/>
<protein>
    <submittedName>
        <fullName evidence="7">Protein DMR6-LIKE OXYGENASE 2-like isoform X1</fullName>
    </submittedName>
</protein>
<dbReference type="InterPro" id="IPR050295">
    <property type="entry name" value="Plant_2OG-oxidoreductases"/>
</dbReference>
<name>A0A6P8D9G9_PUNGR</name>
<reference evidence="7" key="2">
    <citation type="submission" date="2025-08" db="UniProtKB">
        <authorList>
            <consortium name="RefSeq"/>
        </authorList>
    </citation>
    <scope>IDENTIFICATION</scope>
    <source>
        <tissue evidence="7">Leaf</tissue>
    </source>
</reference>
<dbReference type="InterPro" id="IPR005123">
    <property type="entry name" value="Oxoglu/Fe-dep_dioxygenase_dom"/>
</dbReference>
<dbReference type="Gene3D" id="2.60.120.330">
    <property type="entry name" value="B-lactam Antibiotic, Isopenicillin N Synthase, Chain"/>
    <property type="match status" value="1"/>
</dbReference>
<dbReference type="GeneID" id="116203552"/>
<dbReference type="RefSeq" id="XP_031391174.1">
    <property type="nucleotide sequence ID" value="XM_031535314.1"/>
</dbReference>
<dbReference type="Pfam" id="PF14226">
    <property type="entry name" value="DIOX_N"/>
    <property type="match status" value="1"/>
</dbReference>
<comment type="similarity">
    <text evidence="1 4">Belongs to the iron/ascorbate-dependent oxidoreductase family.</text>
</comment>